<name>A0A5D3YQB5_9BACT</name>
<dbReference type="RefSeq" id="WP_148898136.1">
    <property type="nucleotide sequence ID" value="NZ_VNHY01000001.1"/>
</dbReference>
<reference evidence="2 3" key="1">
    <citation type="submission" date="2019-07" db="EMBL/GenBank/DDBJ databases">
        <title>Genomic Encyclopedia of Archaeal and Bacterial Type Strains, Phase II (KMG-II): from individual species to whole genera.</title>
        <authorList>
            <person name="Goeker M."/>
        </authorList>
    </citation>
    <scope>NUCLEOTIDE SEQUENCE [LARGE SCALE GENOMIC DNA]</scope>
    <source>
        <strain evidence="2 3">DSM 21935</strain>
    </source>
</reference>
<dbReference type="InterPro" id="IPR036641">
    <property type="entry name" value="HPT_dom_sf"/>
</dbReference>
<dbReference type="Proteomes" id="UP000324595">
    <property type="component" value="Unassembled WGS sequence"/>
</dbReference>
<comment type="caution">
    <text evidence="2">The sequence shown here is derived from an EMBL/GenBank/DDBJ whole genome shotgun (WGS) entry which is preliminary data.</text>
</comment>
<evidence type="ECO:0000256" key="1">
    <source>
        <dbReference type="SAM" id="Coils"/>
    </source>
</evidence>
<feature type="coiled-coil region" evidence="1">
    <location>
        <begin position="72"/>
        <end position="115"/>
    </location>
</feature>
<protein>
    <recommendedName>
        <fullName evidence="4">HPt (Histidine-containing phosphotransfer) domain-containing protein</fullName>
    </recommendedName>
</protein>
<organism evidence="2 3">
    <name type="scientific">Fodinibius salinus</name>
    <dbReference type="NCBI Taxonomy" id="860790"/>
    <lineage>
        <taxon>Bacteria</taxon>
        <taxon>Pseudomonadati</taxon>
        <taxon>Balneolota</taxon>
        <taxon>Balneolia</taxon>
        <taxon>Balneolales</taxon>
        <taxon>Balneolaceae</taxon>
        <taxon>Fodinibius</taxon>
    </lineage>
</organism>
<evidence type="ECO:0000313" key="2">
    <source>
        <dbReference type="EMBL" id="TYP95468.1"/>
    </source>
</evidence>
<dbReference type="EMBL" id="VNHY01000001">
    <property type="protein sequence ID" value="TYP95468.1"/>
    <property type="molecule type" value="Genomic_DNA"/>
</dbReference>
<sequence>MSYQIIKPQENLDMILGAPEHVVEFCEAAIESITEFKTNFHKHLTDRNIEELRGAGHKIKPGAQMMGADIVLENYEHGKDLIKEEADQEELKALANEMDEICTKIKEDLDKLVEEKG</sequence>
<gene>
    <name evidence="2" type="ORF">LX73_0773</name>
</gene>
<accession>A0A5D3YQB5</accession>
<evidence type="ECO:0008006" key="4">
    <source>
        <dbReference type="Google" id="ProtNLM"/>
    </source>
</evidence>
<dbReference type="OrthoDB" id="1524886at2"/>
<keyword evidence="3" id="KW-1185">Reference proteome</keyword>
<proteinExistence type="predicted"/>
<keyword evidence="1" id="KW-0175">Coiled coil</keyword>
<dbReference type="Gene3D" id="1.20.120.160">
    <property type="entry name" value="HPT domain"/>
    <property type="match status" value="1"/>
</dbReference>
<dbReference type="AlphaFoldDB" id="A0A5D3YQB5"/>
<dbReference type="GO" id="GO:0000160">
    <property type="term" value="P:phosphorelay signal transduction system"/>
    <property type="evidence" value="ECO:0007669"/>
    <property type="project" value="InterPro"/>
</dbReference>
<evidence type="ECO:0000313" key="3">
    <source>
        <dbReference type="Proteomes" id="UP000324595"/>
    </source>
</evidence>
<dbReference type="SUPFAM" id="SSF47226">
    <property type="entry name" value="Histidine-containing phosphotransfer domain, HPT domain"/>
    <property type="match status" value="1"/>
</dbReference>